<evidence type="ECO:0000256" key="1">
    <source>
        <dbReference type="SAM" id="Phobius"/>
    </source>
</evidence>
<sequence length="80" mass="10086">MEIQRLFIHFKKYNMNMKAMTLYYVVIPIVLMFFYFWDERSEFWLWLIGCQVYIAFCWLIVQVYQKLQDIEKLLKEKKND</sequence>
<organism evidence="2">
    <name type="scientific">Myoviridae sp. ctn8H20</name>
    <dbReference type="NCBI Taxonomy" id="2825169"/>
    <lineage>
        <taxon>Viruses</taxon>
        <taxon>Duplodnaviria</taxon>
        <taxon>Heunggongvirae</taxon>
        <taxon>Uroviricota</taxon>
        <taxon>Caudoviricetes</taxon>
    </lineage>
</organism>
<name>A0A8S5QFL5_9CAUD</name>
<keyword evidence="1" id="KW-0812">Transmembrane</keyword>
<feature type="transmembrane region" description="Helical" evidence="1">
    <location>
        <begin position="43"/>
        <end position="64"/>
    </location>
</feature>
<accession>A0A8S5QFL5</accession>
<evidence type="ECO:0000313" key="2">
    <source>
        <dbReference type="EMBL" id="DAE17746.1"/>
    </source>
</evidence>
<protein>
    <submittedName>
        <fullName evidence="2">Uncharacterized protein</fullName>
    </submittedName>
</protein>
<dbReference type="EMBL" id="BK015645">
    <property type="protein sequence ID" value="DAE17746.1"/>
    <property type="molecule type" value="Genomic_DNA"/>
</dbReference>
<keyword evidence="1" id="KW-0472">Membrane</keyword>
<keyword evidence="1" id="KW-1133">Transmembrane helix</keyword>
<feature type="transmembrane region" description="Helical" evidence="1">
    <location>
        <begin position="21"/>
        <end position="37"/>
    </location>
</feature>
<proteinExistence type="predicted"/>
<reference evidence="2" key="1">
    <citation type="journal article" date="2021" name="Proc. Natl. Acad. Sci. U.S.A.">
        <title>A Catalog of Tens of Thousands of Viruses from Human Metagenomes Reveals Hidden Associations with Chronic Diseases.</title>
        <authorList>
            <person name="Tisza M.J."/>
            <person name="Buck C.B."/>
        </authorList>
    </citation>
    <scope>NUCLEOTIDE SEQUENCE</scope>
    <source>
        <strain evidence="2">Ctn8H20</strain>
    </source>
</reference>